<keyword evidence="2" id="KW-0121">Carboxypeptidase</keyword>
<dbReference type="SUPFAM" id="SSF55166">
    <property type="entry name" value="Hedgehog/DD-peptidase"/>
    <property type="match status" value="1"/>
</dbReference>
<dbReference type="GO" id="GO:0004180">
    <property type="term" value="F:carboxypeptidase activity"/>
    <property type="evidence" value="ECO:0007669"/>
    <property type="project" value="UniProtKB-KW"/>
</dbReference>
<dbReference type="CDD" id="cd14845">
    <property type="entry name" value="L-Ala-D-Glu_peptidase_like"/>
    <property type="match status" value="1"/>
</dbReference>
<keyword evidence="2" id="KW-0645">Protease</keyword>
<reference evidence="2 3" key="1">
    <citation type="submission" date="2018-11" db="EMBL/GenBank/DDBJ databases">
        <title>Genomic Encyclopedia of Type Strains, Phase IV (KMG-IV): sequencing the most valuable type-strain genomes for metagenomic binning, comparative biology and taxonomic classification.</title>
        <authorList>
            <person name="Goeker M."/>
        </authorList>
    </citation>
    <scope>NUCLEOTIDE SEQUENCE [LARGE SCALE GENOMIC DNA]</scope>
    <source>
        <strain evidence="2 3">DSM 26537</strain>
    </source>
</reference>
<proteinExistence type="predicted"/>
<accession>A0A3N1XT65</accession>
<gene>
    <name evidence="2" type="ORF">EDD66_105294</name>
</gene>
<evidence type="ECO:0000313" key="3">
    <source>
        <dbReference type="Proteomes" id="UP000273083"/>
    </source>
</evidence>
<protein>
    <submittedName>
        <fullName evidence="2">D-alanyl-D-alanine carboxypeptidase-like protein</fullName>
    </submittedName>
</protein>
<dbReference type="InterPro" id="IPR009045">
    <property type="entry name" value="Zn_M74/Hedgehog-like"/>
</dbReference>
<evidence type="ECO:0000259" key="1">
    <source>
        <dbReference type="Pfam" id="PF13539"/>
    </source>
</evidence>
<evidence type="ECO:0000313" key="2">
    <source>
        <dbReference type="EMBL" id="ROR28352.1"/>
    </source>
</evidence>
<keyword evidence="2" id="KW-0378">Hydrolase</keyword>
<feature type="domain" description="Peptidase M15C" evidence="1">
    <location>
        <begin position="94"/>
        <end position="159"/>
    </location>
</feature>
<name>A0A3N1XT65_9FIRM</name>
<dbReference type="Proteomes" id="UP000273083">
    <property type="component" value="Unassembled WGS sequence"/>
</dbReference>
<dbReference type="InterPro" id="IPR039561">
    <property type="entry name" value="Peptidase_M15C"/>
</dbReference>
<comment type="caution">
    <text evidence="2">The sequence shown here is derived from an EMBL/GenBank/DDBJ whole genome shotgun (WGS) entry which is preliminary data.</text>
</comment>
<dbReference type="Pfam" id="PF13539">
    <property type="entry name" value="Peptidase_M15_4"/>
    <property type="match status" value="1"/>
</dbReference>
<dbReference type="EMBL" id="RJVG01000005">
    <property type="protein sequence ID" value="ROR28352.1"/>
    <property type="molecule type" value="Genomic_DNA"/>
</dbReference>
<dbReference type="AlphaFoldDB" id="A0A3N1XT65"/>
<organism evidence="2 3">
    <name type="scientific">Mobilisporobacter senegalensis</name>
    <dbReference type="NCBI Taxonomy" id="1329262"/>
    <lineage>
        <taxon>Bacteria</taxon>
        <taxon>Bacillati</taxon>
        <taxon>Bacillota</taxon>
        <taxon>Clostridia</taxon>
        <taxon>Lachnospirales</taxon>
        <taxon>Lachnospiraceae</taxon>
        <taxon>Mobilisporobacter</taxon>
    </lineage>
</organism>
<dbReference type="Gene3D" id="3.30.1380.10">
    <property type="match status" value="1"/>
</dbReference>
<sequence>MILMVRKMVMQMSKVTDQCRDIKELNILVQVLLNLALADIRKQGVNPLIVETYRSQERQNYLYCQGRTISEVTAKGINTTFATAYCCPRASKKTWTLNSVHKSRKAVDIVPQRMVDGRMTAIWNAKDKETQIIIQTMEKYGFEAGANWSCNPDSPHFQIKGDFTTSFMQNRNNKYITKAIQKALNKKLNIKLNVDGIWGIKTREAVNKFRAKQDYPFQNNGKLAKKALKDLFV</sequence>
<keyword evidence="3" id="KW-1185">Reference proteome</keyword>